<dbReference type="AlphaFoldDB" id="A0A2H0N8D0"/>
<dbReference type="GO" id="GO:0006096">
    <property type="term" value="P:glycolytic process"/>
    <property type="evidence" value="ECO:0007669"/>
    <property type="project" value="UniProtKB-UniRule"/>
</dbReference>
<proteinExistence type="inferred from homology"/>
<reference evidence="6 7" key="1">
    <citation type="submission" date="2017-09" db="EMBL/GenBank/DDBJ databases">
        <title>Depth-based differentiation of microbial function through sediment-hosted aquifers and enrichment of novel symbionts in the deep terrestrial subsurface.</title>
        <authorList>
            <person name="Probst A.J."/>
            <person name="Ladd B."/>
            <person name="Jarett J.K."/>
            <person name="Geller-Mcgrath D.E."/>
            <person name="Sieber C.M."/>
            <person name="Emerson J.B."/>
            <person name="Anantharaman K."/>
            <person name="Thomas B.C."/>
            <person name="Malmstrom R."/>
            <person name="Stieglmeier M."/>
            <person name="Klingl A."/>
            <person name="Woyke T."/>
            <person name="Ryan C.M."/>
            <person name="Banfield J.F."/>
        </authorList>
    </citation>
    <scope>NUCLEOTIDE SEQUENCE [LARGE SCALE GENOMIC DNA]</scope>
    <source>
        <strain evidence="6">CG11_big_fil_rev_8_21_14_0_20_39_34</strain>
    </source>
</reference>
<dbReference type="UniPathway" id="UPA00109">
    <property type="reaction ID" value="UER00181"/>
</dbReference>
<feature type="active site" evidence="4">
    <location>
        <position position="307"/>
    </location>
</feature>
<dbReference type="UniPathway" id="UPA00138"/>
<protein>
    <recommendedName>
        <fullName evidence="4">Glucose-6-phosphate isomerase</fullName>
        <shortName evidence="4">GPI</shortName>
        <ecNumber evidence="4">5.3.1.9</ecNumber>
    </recommendedName>
    <alternativeName>
        <fullName evidence="4">Phosphoglucose isomerase</fullName>
        <shortName evidence="4">PGI</shortName>
    </alternativeName>
    <alternativeName>
        <fullName evidence="4">Phosphohexose isomerase</fullName>
        <shortName evidence="4">PHI</shortName>
    </alternativeName>
</protein>
<keyword evidence="2 4" id="KW-0324">Glycolysis</keyword>
<comment type="similarity">
    <text evidence="4 5">Belongs to the GPI family.</text>
</comment>
<comment type="catalytic activity">
    <reaction evidence="4 5">
        <text>alpha-D-glucose 6-phosphate = beta-D-fructose 6-phosphate</text>
        <dbReference type="Rhea" id="RHEA:11816"/>
        <dbReference type="ChEBI" id="CHEBI:57634"/>
        <dbReference type="ChEBI" id="CHEBI:58225"/>
        <dbReference type="EC" id="5.3.1.9"/>
    </reaction>
</comment>
<keyword evidence="3 4" id="KW-0413">Isomerase</keyword>
<comment type="pathway">
    <text evidence="4 5">Carbohydrate degradation; glycolysis; D-glyceraldehyde 3-phosphate and glycerone phosphate from D-glucose: step 2/4.</text>
</comment>
<feature type="active site" evidence="4">
    <location>
        <position position="421"/>
    </location>
</feature>
<name>A0A2H0N8D0_9BACT</name>
<comment type="caution">
    <text evidence="6">The sequence shown here is derived from an EMBL/GenBank/DDBJ whole genome shotgun (WGS) entry which is preliminary data.</text>
</comment>
<dbReference type="Pfam" id="PF00342">
    <property type="entry name" value="PGI"/>
    <property type="match status" value="1"/>
</dbReference>
<organism evidence="6 7">
    <name type="scientific">Candidatus Magasanikbacteria bacterium CG11_big_fil_rev_8_21_14_0_20_39_34</name>
    <dbReference type="NCBI Taxonomy" id="1974653"/>
    <lineage>
        <taxon>Bacteria</taxon>
        <taxon>Candidatus Magasanikiibacteriota</taxon>
    </lineage>
</organism>
<accession>A0A2H0N8D0</accession>
<dbReference type="PROSITE" id="PS51463">
    <property type="entry name" value="P_GLUCOSE_ISOMERASE_3"/>
    <property type="match status" value="1"/>
</dbReference>
<evidence type="ECO:0000256" key="1">
    <source>
        <dbReference type="ARBA" id="ARBA00022432"/>
    </source>
</evidence>
<dbReference type="CDD" id="cd05015">
    <property type="entry name" value="SIS_PGI_1"/>
    <property type="match status" value="1"/>
</dbReference>
<feature type="active site" description="Proton donor" evidence="4">
    <location>
        <position position="278"/>
    </location>
</feature>
<evidence type="ECO:0000256" key="3">
    <source>
        <dbReference type="ARBA" id="ARBA00023235"/>
    </source>
</evidence>
<dbReference type="InterPro" id="IPR046348">
    <property type="entry name" value="SIS_dom_sf"/>
</dbReference>
<dbReference type="PANTHER" id="PTHR11469">
    <property type="entry name" value="GLUCOSE-6-PHOSPHATE ISOMERASE"/>
    <property type="match status" value="1"/>
</dbReference>
<keyword evidence="1 4" id="KW-0312">Gluconeogenesis</keyword>
<dbReference type="InterPro" id="IPR001672">
    <property type="entry name" value="G6P_Isomerase"/>
</dbReference>
<comment type="subcellular location">
    <subcellularLocation>
        <location evidence="4">Cytoplasm</location>
    </subcellularLocation>
</comment>
<comment type="pathway">
    <text evidence="4">Carbohydrate biosynthesis; gluconeogenesis.</text>
</comment>
<dbReference type="GO" id="GO:0006094">
    <property type="term" value="P:gluconeogenesis"/>
    <property type="evidence" value="ECO:0007669"/>
    <property type="project" value="UniProtKB-UniRule"/>
</dbReference>
<dbReference type="Proteomes" id="UP000229600">
    <property type="component" value="Unassembled WGS sequence"/>
</dbReference>
<dbReference type="GO" id="GO:0004347">
    <property type="term" value="F:glucose-6-phosphate isomerase activity"/>
    <property type="evidence" value="ECO:0007669"/>
    <property type="project" value="UniProtKB-UniRule"/>
</dbReference>
<comment type="function">
    <text evidence="4">Catalyzes the reversible isomerization of glucose-6-phosphate to fructose-6-phosphate.</text>
</comment>
<dbReference type="EC" id="5.3.1.9" evidence="4"/>
<evidence type="ECO:0000313" key="7">
    <source>
        <dbReference type="Proteomes" id="UP000229600"/>
    </source>
</evidence>
<dbReference type="InterPro" id="IPR035476">
    <property type="entry name" value="SIS_PGI_1"/>
</dbReference>
<gene>
    <name evidence="4" type="primary">pgi</name>
    <name evidence="6" type="ORF">COV59_00880</name>
</gene>
<evidence type="ECO:0000313" key="6">
    <source>
        <dbReference type="EMBL" id="PIR04385.1"/>
    </source>
</evidence>
<dbReference type="GO" id="GO:0005829">
    <property type="term" value="C:cytosol"/>
    <property type="evidence" value="ECO:0007669"/>
    <property type="project" value="TreeGrafter"/>
</dbReference>
<dbReference type="GO" id="GO:0048029">
    <property type="term" value="F:monosaccharide binding"/>
    <property type="evidence" value="ECO:0007669"/>
    <property type="project" value="TreeGrafter"/>
</dbReference>
<dbReference type="InterPro" id="IPR035482">
    <property type="entry name" value="SIS_PGI_2"/>
</dbReference>
<dbReference type="PANTHER" id="PTHR11469:SF1">
    <property type="entry name" value="GLUCOSE-6-PHOSPHATE ISOMERASE"/>
    <property type="match status" value="1"/>
</dbReference>
<dbReference type="PRINTS" id="PR00662">
    <property type="entry name" value="G6PISOMERASE"/>
</dbReference>
<dbReference type="GO" id="GO:0097367">
    <property type="term" value="F:carbohydrate derivative binding"/>
    <property type="evidence" value="ECO:0007669"/>
    <property type="project" value="InterPro"/>
</dbReference>
<keyword evidence="4" id="KW-0963">Cytoplasm</keyword>
<dbReference type="GO" id="GO:0051156">
    <property type="term" value="P:glucose 6-phosphate metabolic process"/>
    <property type="evidence" value="ECO:0007669"/>
    <property type="project" value="TreeGrafter"/>
</dbReference>
<evidence type="ECO:0000256" key="4">
    <source>
        <dbReference type="HAMAP-Rule" id="MF_00473"/>
    </source>
</evidence>
<dbReference type="EMBL" id="PCWN01000003">
    <property type="protein sequence ID" value="PIR04385.1"/>
    <property type="molecule type" value="Genomic_DNA"/>
</dbReference>
<dbReference type="SUPFAM" id="SSF53697">
    <property type="entry name" value="SIS domain"/>
    <property type="match status" value="1"/>
</dbReference>
<evidence type="ECO:0000256" key="5">
    <source>
        <dbReference type="RuleBase" id="RU000612"/>
    </source>
</evidence>
<dbReference type="HAMAP" id="MF_00473">
    <property type="entry name" value="G6P_isomerase"/>
    <property type="match status" value="1"/>
</dbReference>
<evidence type="ECO:0000256" key="2">
    <source>
        <dbReference type="ARBA" id="ARBA00023152"/>
    </source>
</evidence>
<sequence length="431" mass="48474">MLSIDFKNTFKVAKQHGLAQKDLQASKKDLQNLLSDVHSRNQNFYSIVDDTDELKRIAEVASHYKDILHVVVCGIGGSALGTICLQRSLQHLFQEQRKSKKVPQLYILDNIDPTMMVEILDVIDLPKTLFLIVSKSGTTPEPISQYMYFKNLIKKAKLNPEKHILFITDPEKGVLREIHEREGIPMVPHGPVGGRFSVLSSVGLTPATFAGMDTKSLLKGARDMRDLFLSTDAKKNLPFQLARAQYLLEKKGKTINVMMPYAQKLAFMADWYRQLLAESIGKEKTRSGKMVNVGITPVKALGTTDQHSQAQLYNEGPKDKLIMVLAVKNLHKTVPIPMLHKELPELQYMKGASFNKLIDVERIATCNAYTKYDVPNLTIHIDTVDAYHVGALFMLFEASIAFLGEFYNIDAFNQPGVELAKNLTRKNLSRA</sequence>
<dbReference type="CDD" id="cd05016">
    <property type="entry name" value="SIS_PGI_2"/>
    <property type="match status" value="1"/>
</dbReference>
<dbReference type="Gene3D" id="3.40.50.10490">
    <property type="entry name" value="Glucose-6-phosphate isomerase like protein, domain 1"/>
    <property type="match status" value="2"/>
</dbReference>